<dbReference type="AlphaFoldDB" id="A0A645FQ88"/>
<accession>A0A645FQ88</accession>
<organism evidence="1">
    <name type="scientific">bioreactor metagenome</name>
    <dbReference type="NCBI Taxonomy" id="1076179"/>
    <lineage>
        <taxon>unclassified sequences</taxon>
        <taxon>metagenomes</taxon>
        <taxon>ecological metagenomes</taxon>
    </lineage>
</organism>
<protein>
    <submittedName>
        <fullName evidence="1">Uncharacterized protein</fullName>
    </submittedName>
</protein>
<proteinExistence type="predicted"/>
<name>A0A645FQ88_9ZZZZ</name>
<reference evidence="1" key="1">
    <citation type="submission" date="2019-08" db="EMBL/GenBank/DDBJ databases">
        <authorList>
            <person name="Kucharzyk K."/>
            <person name="Murdoch R.W."/>
            <person name="Higgins S."/>
            <person name="Loffler F."/>
        </authorList>
    </citation>
    <scope>NUCLEOTIDE SEQUENCE</scope>
</reference>
<evidence type="ECO:0000313" key="1">
    <source>
        <dbReference type="EMBL" id="MPN15529.1"/>
    </source>
</evidence>
<sequence length="40" mass="4517">MLYGLVVVIYIRTAHQRPTISDQPCGFLDIRLGSFRGIPI</sequence>
<gene>
    <name evidence="1" type="ORF">SDC9_162863</name>
</gene>
<comment type="caution">
    <text evidence="1">The sequence shown here is derived from an EMBL/GenBank/DDBJ whole genome shotgun (WGS) entry which is preliminary data.</text>
</comment>
<dbReference type="EMBL" id="VSSQ01062335">
    <property type="protein sequence ID" value="MPN15529.1"/>
    <property type="molecule type" value="Genomic_DNA"/>
</dbReference>